<proteinExistence type="predicted"/>
<dbReference type="Pfam" id="PF11927">
    <property type="entry name" value="HODM_asu-like"/>
    <property type="match status" value="1"/>
</dbReference>
<feature type="compositionally biased region" description="Basic and acidic residues" evidence="1">
    <location>
        <begin position="38"/>
        <end position="47"/>
    </location>
</feature>
<dbReference type="HOGENOM" id="CLU_025462_2_0_1"/>
<dbReference type="EnsemblFungi" id="EJT71361">
    <property type="protein sequence ID" value="EJT71361"/>
    <property type="gene ID" value="GGTG_10620"/>
</dbReference>
<dbReference type="OrthoDB" id="5043642at2759"/>
<evidence type="ECO:0000313" key="4">
    <source>
        <dbReference type="EnsemblFungi" id="EJT71361"/>
    </source>
</evidence>
<keyword evidence="5" id="KW-1185">Reference proteome</keyword>
<dbReference type="RefSeq" id="XP_009226758.1">
    <property type="nucleotide sequence ID" value="XM_009228494.1"/>
</dbReference>
<feature type="chain" id="PRO_5015095129" description="DUF3445 domain-containing protein" evidence="2">
    <location>
        <begin position="20"/>
        <end position="371"/>
    </location>
</feature>
<dbReference type="EMBL" id="GL385400">
    <property type="protein sequence ID" value="EJT71361.1"/>
    <property type="molecule type" value="Genomic_DNA"/>
</dbReference>
<dbReference type="AlphaFoldDB" id="J3PAU5"/>
<name>J3PAU5_GAET3</name>
<sequence>MLRWGIALAFLGLTALAWAHNALRKRVKAKQSSKSSKHSRDDEKSGSQDRYPTEASPATGIFPLKGSRWDQVTPQAFRPFKPIYHITMGIQSSTPSELIEIDSSYLDQIAYRRRILTENATTVTGSVPEGVLPARELYEFLLVEYLPARYPDMFALEAQGADFRNKVTGRGFQTAPPGDVLELLRVLGENVEDDLFLLVETPEGHRMVSFVCCHPSGFDPSAKLGKLLRDIHEPVPAYEKIGASMERFFAKLEAGKVVKRLNWGITTVPELFTPGFNHVSEGETFVADEEVDIDMTRLRVELQALSRLPKTGAILFSFKSYLYPLVDIKKEGLGPGLADAIEGLKDGNAPGMWLYKGAVRWGNSVCKYLRA</sequence>
<reference evidence="4" key="4">
    <citation type="journal article" date="2015" name="G3 (Bethesda)">
        <title>Genome sequences of three phytopathogenic species of the Magnaporthaceae family of fungi.</title>
        <authorList>
            <person name="Okagaki L.H."/>
            <person name="Nunes C.C."/>
            <person name="Sailsbery J."/>
            <person name="Clay B."/>
            <person name="Brown D."/>
            <person name="John T."/>
            <person name="Oh Y."/>
            <person name="Young N."/>
            <person name="Fitzgerald M."/>
            <person name="Haas B.J."/>
            <person name="Zeng Q."/>
            <person name="Young S."/>
            <person name="Adiconis X."/>
            <person name="Fan L."/>
            <person name="Levin J.Z."/>
            <person name="Mitchell T.K."/>
            <person name="Okubara P.A."/>
            <person name="Farman M.L."/>
            <person name="Kohn L.M."/>
            <person name="Birren B."/>
            <person name="Ma L.-J."/>
            <person name="Dean R.A."/>
        </authorList>
    </citation>
    <scope>NUCLEOTIDE SEQUENCE</scope>
    <source>
        <strain evidence="4">R3-111a-1</strain>
    </source>
</reference>
<evidence type="ECO:0008006" key="6">
    <source>
        <dbReference type="Google" id="ProtNLM"/>
    </source>
</evidence>
<dbReference type="Proteomes" id="UP000006039">
    <property type="component" value="Unassembled WGS sequence"/>
</dbReference>
<feature type="region of interest" description="Disordered" evidence="1">
    <location>
        <begin position="29"/>
        <end position="59"/>
    </location>
</feature>
<keyword evidence="2" id="KW-0732">Signal</keyword>
<evidence type="ECO:0000313" key="3">
    <source>
        <dbReference type="EMBL" id="EJT71361.1"/>
    </source>
</evidence>
<reference evidence="3" key="2">
    <citation type="submission" date="2010-07" db="EMBL/GenBank/DDBJ databases">
        <authorList>
            <consortium name="The Broad Institute Genome Sequencing Platform"/>
            <consortium name="Broad Institute Genome Sequencing Center for Infectious Disease"/>
            <person name="Ma L.-J."/>
            <person name="Dead R."/>
            <person name="Young S."/>
            <person name="Zeng Q."/>
            <person name="Koehrsen M."/>
            <person name="Alvarado L."/>
            <person name="Berlin A."/>
            <person name="Chapman S.B."/>
            <person name="Chen Z."/>
            <person name="Freedman E."/>
            <person name="Gellesch M."/>
            <person name="Goldberg J."/>
            <person name="Griggs A."/>
            <person name="Gujja S."/>
            <person name="Heilman E.R."/>
            <person name="Heiman D."/>
            <person name="Hepburn T."/>
            <person name="Howarth C."/>
            <person name="Jen D."/>
            <person name="Larson L."/>
            <person name="Mehta T."/>
            <person name="Neiman D."/>
            <person name="Pearson M."/>
            <person name="Roberts A."/>
            <person name="Saif S."/>
            <person name="Shea T."/>
            <person name="Shenoy N."/>
            <person name="Sisk P."/>
            <person name="Stolte C."/>
            <person name="Sykes S."/>
            <person name="Walk T."/>
            <person name="White J."/>
            <person name="Yandava C."/>
            <person name="Haas B."/>
            <person name="Nusbaum C."/>
            <person name="Birren B."/>
        </authorList>
    </citation>
    <scope>NUCLEOTIDE SEQUENCE</scope>
    <source>
        <strain evidence="3">R3-111a-1</strain>
    </source>
</reference>
<reference evidence="3" key="3">
    <citation type="submission" date="2010-09" db="EMBL/GenBank/DDBJ databases">
        <title>Annotation of Gaeumannomyces graminis var. tritici R3-111a-1.</title>
        <authorList>
            <consortium name="The Broad Institute Genome Sequencing Platform"/>
            <person name="Ma L.-J."/>
            <person name="Dead R."/>
            <person name="Young S.K."/>
            <person name="Zeng Q."/>
            <person name="Gargeya S."/>
            <person name="Fitzgerald M."/>
            <person name="Haas B."/>
            <person name="Abouelleil A."/>
            <person name="Alvarado L."/>
            <person name="Arachchi H.M."/>
            <person name="Berlin A."/>
            <person name="Brown A."/>
            <person name="Chapman S.B."/>
            <person name="Chen Z."/>
            <person name="Dunbar C."/>
            <person name="Freedman E."/>
            <person name="Gearin G."/>
            <person name="Gellesch M."/>
            <person name="Goldberg J."/>
            <person name="Griggs A."/>
            <person name="Gujja S."/>
            <person name="Heiman D."/>
            <person name="Howarth C."/>
            <person name="Larson L."/>
            <person name="Lui A."/>
            <person name="MacDonald P.J.P."/>
            <person name="Mehta T."/>
            <person name="Montmayeur A."/>
            <person name="Murphy C."/>
            <person name="Neiman D."/>
            <person name="Pearson M."/>
            <person name="Priest M."/>
            <person name="Roberts A."/>
            <person name="Saif S."/>
            <person name="Shea T."/>
            <person name="Shenoy N."/>
            <person name="Sisk P."/>
            <person name="Stolte C."/>
            <person name="Sykes S."/>
            <person name="Yandava C."/>
            <person name="Wortman J."/>
            <person name="Nusbaum C."/>
            <person name="Birren B."/>
        </authorList>
    </citation>
    <scope>NUCLEOTIDE SEQUENCE</scope>
    <source>
        <strain evidence="3">R3-111a-1</strain>
    </source>
</reference>
<evidence type="ECO:0000313" key="5">
    <source>
        <dbReference type="Proteomes" id="UP000006039"/>
    </source>
</evidence>
<accession>J3PAU5</accession>
<protein>
    <recommendedName>
        <fullName evidence="6">DUF3445 domain-containing protein</fullName>
    </recommendedName>
</protein>
<dbReference type="VEuPathDB" id="FungiDB:GGTG_10620"/>
<evidence type="ECO:0000256" key="2">
    <source>
        <dbReference type="SAM" id="SignalP"/>
    </source>
</evidence>
<reference evidence="5" key="1">
    <citation type="submission" date="2010-07" db="EMBL/GenBank/DDBJ databases">
        <title>The genome sequence of Gaeumannomyces graminis var. tritici strain R3-111a-1.</title>
        <authorList>
            <consortium name="The Broad Institute Genome Sequencing Platform"/>
            <person name="Ma L.-J."/>
            <person name="Dead R."/>
            <person name="Young S."/>
            <person name="Zeng Q."/>
            <person name="Koehrsen M."/>
            <person name="Alvarado L."/>
            <person name="Berlin A."/>
            <person name="Chapman S.B."/>
            <person name="Chen Z."/>
            <person name="Freedman E."/>
            <person name="Gellesch M."/>
            <person name="Goldberg J."/>
            <person name="Griggs A."/>
            <person name="Gujja S."/>
            <person name="Heilman E.R."/>
            <person name="Heiman D."/>
            <person name="Hepburn T."/>
            <person name="Howarth C."/>
            <person name="Jen D."/>
            <person name="Larson L."/>
            <person name="Mehta T."/>
            <person name="Neiman D."/>
            <person name="Pearson M."/>
            <person name="Roberts A."/>
            <person name="Saif S."/>
            <person name="Shea T."/>
            <person name="Shenoy N."/>
            <person name="Sisk P."/>
            <person name="Stolte C."/>
            <person name="Sykes S."/>
            <person name="Walk T."/>
            <person name="White J."/>
            <person name="Yandava C."/>
            <person name="Haas B."/>
            <person name="Nusbaum C."/>
            <person name="Birren B."/>
        </authorList>
    </citation>
    <scope>NUCLEOTIDE SEQUENCE [LARGE SCALE GENOMIC DNA]</scope>
    <source>
        <strain evidence="5">R3-111a-1</strain>
    </source>
</reference>
<feature type="signal peptide" evidence="2">
    <location>
        <begin position="1"/>
        <end position="19"/>
    </location>
</feature>
<organism evidence="3">
    <name type="scientific">Gaeumannomyces tritici (strain R3-111a-1)</name>
    <name type="common">Wheat and barley take-all root rot fungus</name>
    <name type="synonym">Gaeumannomyces graminis var. tritici</name>
    <dbReference type="NCBI Taxonomy" id="644352"/>
    <lineage>
        <taxon>Eukaryota</taxon>
        <taxon>Fungi</taxon>
        <taxon>Dikarya</taxon>
        <taxon>Ascomycota</taxon>
        <taxon>Pezizomycotina</taxon>
        <taxon>Sordariomycetes</taxon>
        <taxon>Sordariomycetidae</taxon>
        <taxon>Magnaporthales</taxon>
        <taxon>Magnaporthaceae</taxon>
        <taxon>Gaeumannomyces</taxon>
    </lineage>
</organism>
<dbReference type="InterPro" id="IPR021848">
    <property type="entry name" value="HODM_asu-like"/>
</dbReference>
<gene>
    <name evidence="4" type="primary">20351078</name>
    <name evidence="3" type="ORF">GGTG_10620</name>
</gene>
<dbReference type="GeneID" id="20351078"/>
<evidence type="ECO:0000256" key="1">
    <source>
        <dbReference type="SAM" id="MobiDB-lite"/>
    </source>
</evidence>
<dbReference type="eggNOG" id="ENOG502RZ1N">
    <property type="taxonomic scope" value="Eukaryota"/>
</dbReference>
<dbReference type="STRING" id="644352.J3PAU5"/>
<reference evidence="4" key="5">
    <citation type="submission" date="2018-04" db="UniProtKB">
        <authorList>
            <consortium name="EnsemblFungi"/>
        </authorList>
    </citation>
    <scope>IDENTIFICATION</scope>
    <source>
        <strain evidence="4">R3-111a-1</strain>
    </source>
</reference>